<dbReference type="InterPro" id="IPR039802">
    <property type="entry name" value="MTMR14"/>
</dbReference>
<dbReference type="SUPFAM" id="SSF52799">
    <property type="entry name" value="(Phosphotyrosine protein) phosphatases II"/>
    <property type="match status" value="1"/>
</dbReference>
<proteinExistence type="predicted"/>
<evidence type="ECO:0000313" key="2">
    <source>
        <dbReference type="EMBL" id="KAJ6230734.1"/>
    </source>
</evidence>
<comment type="caution">
    <text evidence="2">The sequence shown here is derived from an EMBL/GenBank/DDBJ whole genome shotgun (WGS) entry which is preliminary data.</text>
</comment>
<sequence>MNELDSIGGLLKNYLKRTKLNYGTNNGSYNYILSRTFKLLSKDDGYQKLPNINPTICSTYPTSLFIPNILQQPISEFQELVERSRSSRVRSRFPVGVLQVNNKHILRSSAVRLSSTHESLQSERLLLKSYNVSHLVDFMLQPLWEHGKFQKRFKKKTKTNPKKEIFFNAKLEKDKQKEKDLQKQQNKEEKATKSTVIKDQELFYRIFGREESLQTKTIEELNEIKGKKPISISESHPYFNRYYSHYKILNMPFDCLGNLHFFRLLGNDFQNYKCEIPYNDFFHKPSTDLTRFLDSVSPQCYRLPFVELLKIYFKEFLQMLAQKETKGILLHCIAGWDRTPLFISLLRLSLWADGVIHQSLNPEQLIYLTVAYDWLLFHHDFAGKTREGIEVLYFTFWFLQFLSNQYFSLNNTPSKIRKERLDKLINLFQNPYLNLIPRSKK</sequence>
<reference evidence="2" key="1">
    <citation type="submission" date="2022-08" db="EMBL/GenBank/DDBJ databases">
        <title>Novel sulfate-reducing endosymbionts in the free-living metamonad Anaeramoeba.</title>
        <authorList>
            <person name="Jerlstrom-Hultqvist J."/>
            <person name="Cepicka I."/>
            <person name="Gallot-Lavallee L."/>
            <person name="Salas-Leiva D."/>
            <person name="Curtis B.A."/>
            <person name="Zahonova K."/>
            <person name="Pipaliya S."/>
            <person name="Dacks J."/>
            <person name="Roger A.J."/>
        </authorList>
    </citation>
    <scope>NUCLEOTIDE SEQUENCE</scope>
    <source>
        <strain evidence="2">Schooner1</strain>
    </source>
</reference>
<dbReference type="CDD" id="cd14494">
    <property type="entry name" value="PTP_DSP_cys"/>
    <property type="match status" value="1"/>
</dbReference>
<gene>
    <name evidence="2" type="ORF">M0813_06523</name>
</gene>
<accession>A0ABQ8XF76</accession>
<dbReference type="PROSITE" id="PS50056">
    <property type="entry name" value="TYR_PHOSPHATASE_2"/>
    <property type="match status" value="1"/>
</dbReference>
<protein>
    <submittedName>
        <fullName evidence="2">Myotubularin-related protein</fullName>
    </submittedName>
</protein>
<dbReference type="InterPro" id="IPR029021">
    <property type="entry name" value="Prot-tyrosine_phosphatase-like"/>
</dbReference>
<feature type="domain" description="Tyrosine specific protein phosphatases" evidence="1">
    <location>
        <begin position="303"/>
        <end position="366"/>
    </location>
</feature>
<dbReference type="EMBL" id="JAOAOG010000309">
    <property type="protein sequence ID" value="KAJ6230734.1"/>
    <property type="molecule type" value="Genomic_DNA"/>
</dbReference>
<organism evidence="2 3">
    <name type="scientific">Anaeramoeba flamelloides</name>
    <dbReference type="NCBI Taxonomy" id="1746091"/>
    <lineage>
        <taxon>Eukaryota</taxon>
        <taxon>Metamonada</taxon>
        <taxon>Anaeramoebidae</taxon>
        <taxon>Anaeramoeba</taxon>
    </lineage>
</organism>
<keyword evidence="3" id="KW-1185">Reference proteome</keyword>
<dbReference type="PROSITE" id="PS00383">
    <property type="entry name" value="TYR_PHOSPHATASE_1"/>
    <property type="match status" value="1"/>
</dbReference>
<dbReference type="PANTHER" id="PTHR13524">
    <property type="entry name" value="MYOTUBULARIN-RELATED"/>
    <property type="match status" value="1"/>
</dbReference>
<name>A0ABQ8XF76_9EUKA</name>
<evidence type="ECO:0000259" key="1">
    <source>
        <dbReference type="PROSITE" id="PS50056"/>
    </source>
</evidence>
<dbReference type="PANTHER" id="PTHR13524:SF2">
    <property type="entry name" value="MYOTUBULARIN-RELATED PROTEIN 14"/>
    <property type="match status" value="1"/>
</dbReference>
<evidence type="ECO:0000313" key="3">
    <source>
        <dbReference type="Proteomes" id="UP001150062"/>
    </source>
</evidence>
<dbReference type="Proteomes" id="UP001150062">
    <property type="component" value="Unassembled WGS sequence"/>
</dbReference>
<dbReference type="Gene3D" id="3.90.190.10">
    <property type="entry name" value="Protein tyrosine phosphatase superfamily"/>
    <property type="match status" value="1"/>
</dbReference>
<dbReference type="InterPro" id="IPR000387">
    <property type="entry name" value="Tyr_Pase_dom"/>
</dbReference>
<dbReference type="InterPro" id="IPR016130">
    <property type="entry name" value="Tyr_Pase_AS"/>
</dbReference>